<proteinExistence type="inferred from homology"/>
<dbReference type="RefSeq" id="WP_055218238.1">
    <property type="nucleotide sequence ID" value="NZ_CAXUFQ010000003.1"/>
</dbReference>
<dbReference type="InterPro" id="IPR019533">
    <property type="entry name" value="Peptidase_S26"/>
</dbReference>
<dbReference type="GO" id="GO:0006465">
    <property type="term" value="P:signal peptide processing"/>
    <property type="evidence" value="ECO:0007669"/>
    <property type="project" value="InterPro"/>
</dbReference>
<dbReference type="GO" id="GO:0004252">
    <property type="term" value="F:serine-type endopeptidase activity"/>
    <property type="evidence" value="ECO:0007669"/>
    <property type="project" value="InterPro"/>
</dbReference>
<accession>A0A943DKW3</accession>
<comment type="subcellular location">
    <subcellularLocation>
        <location evidence="8">Membrane</location>
        <topology evidence="8">Single-pass type II membrane protein</topology>
    </subcellularLocation>
</comment>
<comment type="catalytic activity">
    <reaction evidence="1 8">
        <text>Cleavage of hydrophobic, N-terminal signal or leader sequences from secreted and periplasmic proteins.</text>
        <dbReference type="EC" id="3.4.21.89"/>
    </reaction>
</comment>
<dbReference type="InterPro" id="IPR019756">
    <property type="entry name" value="Pept_S26A_signal_pept_1_Ser-AS"/>
</dbReference>
<dbReference type="PRINTS" id="PR00727">
    <property type="entry name" value="LEADERPTASE"/>
</dbReference>
<evidence type="ECO:0000259" key="9">
    <source>
        <dbReference type="Pfam" id="PF10502"/>
    </source>
</evidence>
<dbReference type="GO" id="GO:0009003">
    <property type="term" value="F:signal peptidase activity"/>
    <property type="evidence" value="ECO:0007669"/>
    <property type="project" value="UniProtKB-EC"/>
</dbReference>
<dbReference type="CDD" id="cd06462">
    <property type="entry name" value="Peptidase_S24_S26"/>
    <property type="match status" value="1"/>
</dbReference>
<evidence type="ECO:0000256" key="2">
    <source>
        <dbReference type="ARBA" id="ARBA00009370"/>
    </source>
</evidence>
<feature type="active site" evidence="7">
    <location>
        <position position="112"/>
    </location>
</feature>
<dbReference type="EMBL" id="JAGZEE010000002">
    <property type="protein sequence ID" value="MBS5409591.1"/>
    <property type="molecule type" value="Genomic_DNA"/>
</dbReference>
<keyword evidence="8" id="KW-1133">Transmembrane helix</keyword>
<evidence type="ECO:0000313" key="10">
    <source>
        <dbReference type="EMBL" id="MBS5409591.1"/>
    </source>
</evidence>
<organism evidence="10 11">
    <name type="scientific">Bacteroides thetaiotaomicron</name>
    <dbReference type="NCBI Taxonomy" id="818"/>
    <lineage>
        <taxon>Bacteria</taxon>
        <taxon>Pseudomonadati</taxon>
        <taxon>Bacteroidota</taxon>
        <taxon>Bacteroidia</taxon>
        <taxon>Bacteroidales</taxon>
        <taxon>Bacteroidaceae</taxon>
        <taxon>Bacteroides</taxon>
    </lineage>
</organism>
<feature type="active site" evidence="7">
    <location>
        <position position="37"/>
    </location>
</feature>
<evidence type="ECO:0000256" key="6">
    <source>
        <dbReference type="ARBA" id="ARBA00022801"/>
    </source>
</evidence>
<evidence type="ECO:0000256" key="7">
    <source>
        <dbReference type="PIRSR" id="PIRSR600223-1"/>
    </source>
</evidence>
<dbReference type="CDD" id="cd06530">
    <property type="entry name" value="S26_SPase_I"/>
    <property type="match status" value="1"/>
</dbReference>
<dbReference type="PROSITE" id="PS00761">
    <property type="entry name" value="SPASE_I_3"/>
    <property type="match status" value="1"/>
</dbReference>
<evidence type="ECO:0000256" key="1">
    <source>
        <dbReference type="ARBA" id="ARBA00000677"/>
    </source>
</evidence>
<feature type="domain" description="Peptidase S26" evidence="9">
    <location>
        <begin position="10"/>
        <end position="132"/>
    </location>
</feature>
<comment type="caution">
    <text evidence="10">The sequence shown here is derived from an EMBL/GenBank/DDBJ whole genome shotgun (WGS) entry which is preliminary data.</text>
</comment>
<keyword evidence="5 8" id="KW-0645">Protease</keyword>
<evidence type="ECO:0000256" key="4">
    <source>
        <dbReference type="ARBA" id="ARBA00019232"/>
    </source>
</evidence>
<reference evidence="10" key="1">
    <citation type="submission" date="2021-02" db="EMBL/GenBank/DDBJ databases">
        <title>Infant gut strain persistence is associated with maternal origin, phylogeny, and functional potential including surface adhesion and iron acquisition.</title>
        <authorList>
            <person name="Lou Y.C."/>
        </authorList>
    </citation>
    <scope>NUCLEOTIDE SEQUENCE</scope>
    <source>
        <strain evidence="10">L3_082_243G1_dasL3_082_243G1_maxbin2.maxbin.015s ta_sub</strain>
    </source>
</reference>
<dbReference type="NCBIfam" id="TIGR02227">
    <property type="entry name" value="sigpep_I_bact"/>
    <property type="match status" value="1"/>
</dbReference>
<dbReference type="Pfam" id="PF10502">
    <property type="entry name" value="Peptidase_S26"/>
    <property type="match status" value="2"/>
</dbReference>
<evidence type="ECO:0000313" key="11">
    <source>
        <dbReference type="Proteomes" id="UP000782901"/>
    </source>
</evidence>
<dbReference type="InterPro" id="IPR019758">
    <property type="entry name" value="Pept_S26A_signal_pept_1_CS"/>
</dbReference>
<dbReference type="Proteomes" id="UP000782901">
    <property type="component" value="Unassembled WGS sequence"/>
</dbReference>
<name>A0A943DKW3_BACT4</name>
<dbReference type="EC" id="3.4.21.89" evidence="3 8"/>
<evidence type="ECO:0000256" key="8">
    <source>
        <dbReference type="RuleBase" id="RU362042"/>
    </source>
</evidence>
<keyword evidence="6 8" id="KW-0378">Hydrolase</keyword>
<keyword evidence="8" id="KW-0472">Membrane</keyword>
<dbReference type="PANTHER" id="PTHR43390">
    <property type="entry name" value="SIGNAL PEPTIDASE I"/>
    <property type="match status" value="1"/>
</dbReference>
<dbReference type="GO" id="GO:0016020">
    <property type="term" value="C:membrane"/>
    <property type="evidence" value="ECO:0007669"/>
    <property type="project" value="UniProtKB-SubCell"/>
</dbReference>
<protein>
    <recommendedName>
        <fullName evidence="4 8">Signal peptidase I</fullName>
        <ecNumber evidence="3 8">3.4.21.89</ecNumber>
    </recommendedName>
</protein>
<feature type="domain" description="Peptidase S26" evidence="9">
    <location>
        <begin position="220"/>
        <end position="266"/>
    </location>
</feature>
<dbReference type="PROSITE" id="PS00501">
    <property type="entry name" value="SPASE_I_1"/>
    <property type="match status" value="1"/>
</dbReference>
<dbReference type="AlphaFoldDB" id="A0A943DKW3"/>
<evidence type="ECO:0000256" key="3">
    <source>
        <dbReference type="ARBA" id="ARBA00013208"/>
    </source>
</evidence>
<dbReference type="Gene3D" id="2.10.109.10">
    <property type="entry name" value="Umud Fragment, subunit A"/>
    <property type="match status" value="1"/>
</dbReference>
<keyword evidence="8" id="KW-0812">Transmembrane</keyword>
<comment type="similarity">
    <text evidence="2 8">Belongs to the peptidase S26 family.</text>
</comment>
<dbReference type="InterPro" id="IPR000223">
    <property type="entry name" value="Pept_S26A_signal_pept_1"/>
</dbReference>
<dbReference type="InterPro" id="IPR036286">
    <property type="entry name" value="LexA/Signal_pep-like_sf"/>
</dbReference>
<evidence type="ECO:0000256" key="5">
    <source>
        <dbReference type="ARBA" id="ARBA00022670"/>
    </source>
</evidence>
<sequence length="285" mass="32865">MVLEKIKICVMCICVLCVIVLMMGIFCFASFRIPSNSMEPTLISGDYILVNKMIKGARLFNIFAAFNKEDITINRAIGYGTFKRNDVLVFNFPYPEGKWDSIQFDIHKYYVKRCIALPGDTLEIHRGVYNIKGCQDILGNRLAQIQISLLPDSLFPQSILCAYPQCEKMRWTIKEMGPIPIPGKGQSIELNDTTVSLYHELINWEQRSKLILKKDTVYMNDSIIKWYCFRENYYFVAGDNVGSSQDSRYWGLLPESYIVGKAVLIWKSNDESGKLRWSRILSKIE</sequence>
<gene>
    <name evidence="10" type="primary">lepB</name>
    <name evidence="10" type="ORF">KHY35_02555</name>
</gene>
<dbReference type="PANTHER" id="PTHR43390:SF1">
    <property type="entry name" value="CHLOROPLAST PROCESSING PEPTIDASE"/>
    <property type="match status" value="1"/>
</dbReference>
<dbReference type="SUPFAM" id="SSF51306">
    <property type="entry name" value="LexA/Signal peptidase"/>
    <property type="match status" value="1"/>
</dbReference>
<feature type="transmembrane region" description="Helical" evidence="8">
    <location>
        <begin position="9"/>
        <end position="31"/>
    </location>
</feature>